<dbReference type="InterPro" id="IPR012292">
    <property type="entry name" value="Globin/Proto"/>
</dbReference>
<sequence length="176" mass="19374">MMATHSATQPPFSIPDIDLSLLDRIVDKCFEKMRDDYRVNRFFNGNPPTEQTKPLKALVRKVLSGAKVSEHLDVLDDFFTAAFARSNAKPSLVTGNDFAFLLDVIGGQDIQVITPLCMCHSFLLKLGPDDDHYDILLEHLSAAMDELKIGKAMSEQLLDIAASGREGALGRLPPSS</sequence>
<comment type="caution">
    <text evidence="1">The sequence shown here is derived from an EMBL/GenBank/DDBJ whole genome shotgun (WGS) entry which is preliminary data.</text>
</comment>
<dbReference type="InterPro" id="IPR009050">
    <property type="entry name" value="Globin-like_sf"/>
</dbReference>
<proteinExistence type="predicted"/>
<dbReference type="EMBL" id="JANIBK010000068">
    <property type="protein sequence ID" value="MCQ8129353.1"/>
    <property type="molecule type" value="Genomic_DNA"/>
</dbReference>
<dbReference type="RefSeq" id="WP_256615775.1">
    <property type="nucleotide sequence ID" value="NZ_JANIBK010000068.1"/>
</dbReference>
<organism evidence="1 2">
    <name type="scientific">Methylomonas rivi</name>
    <dbReference type="NCBI Taxonomy" id="2952226"/>
    <lineage>
        <taxon>Bacteria</taxon>
        <taxon>Pseudomonadati</taxon>
        <taxon>Pseudomonadota</taxon>
        <taxon>Gammaproteobacteria</taxon>
        <taxon>Methylococcales</taxon>
        <taxon>Methylococcaceae</taxon>
        <taxon>Methylomonas</taxon>
    </lineage>
</organism>
<accession>A0ABT1U672</accession>
<dbReference type="SUPFAM" id="SSF46458">
    <property type="entry name" value="Globin-like"/>
    <property type="match status" value="1"/>
</dbReference>
<dbReference type="Proteomes" id="UP001524586">
    <property type="component" value="Unassembled WGS sequence"/>
</dbReference>
<protein>
    <submittedName>
        <fullName evidence="1">Uncharacterized protein</fullName>
    </submittedName>
</protein>
<evidence type="ECO:0000313" key="2">
    <source>
        <dbReference type="Proteomes" id="UP001524586"/>
    </source>
</evidence>
<dbReference type="Gene3D" id="1.10.490.10">
    <property type="entry name" value="Globins"/>
    <property type="match status" value="1"/>
</dbReference>
<keyword evidence="2" id="KW-1185">Reference proteome</keyword>
<name>A0ABT1U672_9GAMM</name>
<gene>
    <name evidence="1" type="ORF">NP596_12900</name>
</gene>
<reference evidence="1 2" key="1">
    <citation type="submission" date="2022-07" db="EMBL/GenBank/DDBJ databases">
        <title>Methylomonas rivi sp. nov., Methylomonas rosea sp. nov., Methylomonas aureus sp. nov. and Methylomonas subterranea sp. nov., four novel methanotrophs isolated from a freshwater creek and the deep terrestrial subsurface.</title>
        <authorList>
            <person name="Abin C."/>
            <person name="Sankaranarayanan K."/>
            <person name="Garner C."/>
            <person name="Sindelar R."/>
            <person name="Kotary K."/>
            <person name="Garner R."/>
            <person name="Barclay S."/>
            <person name="Lawson P."/>
            <person name="Krumholz L."/>
        </authorList>
    </citation>
    <scope>NUCLEOTIDE SEQUENCE [LARGE SCALE GENOMIC DNA]</scope>
    <source>
        <strain evidence="1 2">WSC-6</strain>
    </source>
</reference>
<evidence type="ECO:0000313" key="1">
    <source>
        <dbReference type="EMBL" id="MCQ8129353.1"/>
    </source>
</evidence>